<dbReference type="EMBL" id="BMNA01000001">
    <property type="protein sequence ID" value="GGL85864.1"/>
    <property type="molecule type" value="Genomic_DNA"/>
</dbReference>
<dbReference type="NCBIfam" id="TIGR03704">
    <property type="entry name" value="PrmC_rel_meth"/>
    <property type="match status" value="1"/>
</dbReference>
<feature type="region of interest" description="Disordered" evidence="6">
    <location>
        <begin position="41"/>
        <end position="69"/>
    </location>
</feature>
<dbReference type="InterPro" id="IPR050320">
    <property type="entry name" value="N5-glutamine_MTase"/>
</dbReference>
<dbReference type="InterPro" id="IPR029063">
    <property type="entry name" value="SAM-dependent_MTases_sf"/>
</dbReference>
<gene>
    <name evidence="8" type="ORF">GCM10011594_01960</name>
</gene>
<reference evidence="8" key="2">
    <citation type="submission" date="2020-09" db="EMBL/GenBank/DDBJ databases">
        <authorList>
            <person name="Sun Q."/>
            <person name="Zhou Y."/>
        </authorList>
    </citation>
    <scope>NUCLEOTIDE SEQUENCE</scope>
    <source>
        <strain evidence="8">CGMCC 4.7308</strain>
    </source>
</reference>
<name>A0A917SKI6_9ACTN</name>
<dbReference type="CDD" id="cd02440">
    <property type="entry name" value="AdoMet_MTases"/>
    <property type="match status" value="1"/>
</dbReference>
<proteinExistence type="predicted"/>
<evidence type="ECO:0000256" key="6">
    <source>
        <dbReference type="SAM" id="MobiDB-lite"/>
    </source>
</evidence>
<keyword evidence="4" id="KW-0949">S-adenosyl-L-methionine</keyword>
<dbReference type="SUPFAM" id="SSF53335">
    <property type="entry name" value="S-adenosyl-L-methionine-dependent methyltransferases"/>
    <property type="match status" value="1"/>
</dbReference>
<sequence length="336" mass="34474">MVHDLDPGTGTVAANPAEVGAAHGSPRTGCCVEVGTRSMMAHARDGSATSVTDRPREPRGPARRGRGAAVSEVHLAGPDPSDGAVADLVGRLRAAGCVFAEDEARLLLDQATDPAGLAAMVDRRVAGVPLEHVLGWVEFAGLRLAVSDGVFVPRRRTELLARRAAAALRPGDVLVELCCGCGAVAAAVSHAVPGLRVHAVDIDPVAVRCARTNLPGADVAVGDLDRPLPANLRGRVDVLVANAPYVPSAEIARMPPEARDHEPRVALDGGADGLDVLRRVVAAAPGWLRPGGRLLFEAGDDQLPAAVRAVTAAGLDAVVLTDPDLDASGVQATRPG</sequence>
<dbReference type="Gene3D" id="3.40.50.150">
    <property type="entry name" value="Vaccinia Virus protein VP39"/>
    <property type="match status" value="1"/>
</dbReference>
<keyword evidence="3" id="KW-0808">Transferase</keyword>
<evidence type="ECO:0000313" key="8">
    <source>
        <dbReference type="EMBL" id="GGL85864.1"/>
    </source>
</evidence>
<dbReference type="GO" id="GO:0102559">
    <property type="term" value="F:peptide chain release factor N(5)-glutamine methyltransferase activity"/>
    <property type="evidence" value="ECO:0007669"/>
    <property type="project" value="UniProtKB-EC"/>
</dbReference>
<evidence type="ECO:0000313" key="9">
    <source>
        <dbReference type="Proteomes" id="UP000655208"/>
    </source>
</evidence>
<reference evidence="8" key="1">
    <citation type="journal article" date="2014" name="Int. J. Syst. Evol. Microbiol.">
        <title>Complete genome sequence of Corynebacterium casei LMG S-19264T (=DSM 44701T), isolated from a smear-ripened cheese.</title>
        <authorList>
            <consortium name="US DOE Joint Genome Institute (JGI-PGF)"/>
            <person name="Walter F."/>
            <person name="Albersmeier A."/>
            <person name="Kalinowski J."/>
            <person name="Ruckert C."/>
        </authorList>
    </citation>
    <scope>NUCLEOTIDE SEQUENCE</scope>
    <source>
        <strain evidence="8">CGMCC 4.7308</strain>
    </source>
</reference>
<evidence type="ECO:0000256" key="2">
    <source>
        <dbReference type="ARBA" id="ARBA00022603"/>
    </source>
</evidence>
<dbReference type="Proteomes" id="UP000655208">
    <property type="component" value="Unassembled WGS sequence"/>
</dbReference>
<evidence type="ECO:0000256" key="4">
    <source>
        <dbReference type="ARBA" id="ARBA00022691"/>
    </source>
</evidence>
<comment type="catalytic activity">
    <reaction evidence="5">
        <text>L-glutaminyl-[peptide chain release factor] + S-adenosyl-L-methionine = N(5)-methyl-L-glutaminyl-[peptide chain release factor] + S-adenosyl-L-homocysteine + H(+)</text>
        <dbReference type="Rhea" id="RHEA:42896"/>
        <dbReference type="Rhea" id="RHEA-COMP:10271"/>
        <dbReference type="Rhea" id="RHEA-COMP:10272"/>
        <dbReference type="ChEBI" id="CHEBI:15378"/>
        <dbReference type="ChEBI" id="CHEBI:30011"/>
        <dbReference type="ChEBI" id="CHEBI:57856"/>
        <dbReference type="ChEBI" id="CHEBI:59789"/>
        <dbReference type="ChEBI" id="CHEBI:61891"/>
        <dbReference type="EC" id="2.1.1.297"/>
    </reaction>
</comment>
<comment type="caution">
    <text evidence="8">The sequence shown here is derived from an EMBL/GenBank/DDBJ whole genome shotgun (WGS) entry which is preliminary data.</text>
</comment>
<dbReference type="InterPro" id="IPR007848">
    <property type="entry name" value="Small_mtfrase_dom"/>
</dbReference>
<evidence type="ECO:0000259" key="7">
    <source>
        <dbReference type="Pfam" id="PF05175"/>
    </source>
</evidence>
<dbReference type="InterPro" id="IPR022446">
    <property type="entry name" value="MeTrfrase_put"/>
</dbReference>
<keyword evidence="9" id="KW-1185">Reference proteome</keyword>
<keyword evidence="2" id="KW-0489">Methyltransferase</keyword>
<evidence type="ECO:0000256" key="3">
    <source>
        <dbReference type="ARBA" id="ARBA00022679"/>
    </source>
</evidence>
<dbReference type="Pfam" id="PF05175">
    <property type="entry name" value="MTS"/>
    <property type="match status" value="1"/>
</dbReference>
<evidence type="ECO:0000256" key="1">
    <source>
        <dbReference type="ARBA" id="ARBA00012771"/>
    </source>
</evidence>
<dbReference type="AlphaFoldDB" id="A0A917SKI6"/>
<organism evidence="8 9">
    <name type="scientific">Nakamurella endophytica</name>
    <dbReference type="NCBI Taxonomy" id="1748367"/>
    <lineage>
        <taxon>Bacteria</taxon>
        <taxon>Bacillati</taxon>
        <taxon>Actinomycetota</taxon>
        <taxon>Actinomycetes</taxon>
        <taxon>Nakamurellales</taxon>
        <taxon>Nakamurellaceae</taxon>
        <taxon>Nakamurella</taxon>
    </lineage>
</organism>
<accession>A0A917SKI6</accession>
<dbReference type="PANTHER" id="PTHR18895:SF74">
    <property type="entry name" value="MTRF1L RELEASE FACTOR GLUTAMINE METHYLTRANSFERASE"/>
    <property type="match status" value="1"/>
</dbReference>
<dbReference type="EC" id="2.1.1.297" evidence="1"/>
<feature type="region of interest" description="Disordered" evidence="6">
    <location>
        <begin position="1"/>
        <end position="26"/>
    </location>
</feature>
<dbReference type="NCBIfam" id="TIGR00536">
    <property type="entry name" value="hemK_fam"/>
    <property type="match status" value="1"/>
</dbReference>
<protein>
    <recommendedName>
        <fullName evidence="1">peptide chain release factor N(5)-glutamine methyltransferase</fullName>
        <ecNumber evidence="1">2.1.1.297</ecNumber>
    </recommendedName>
</protein>
<dbReference type="PANTHER" id="PTHR18895">
    <property type="entry name" value="HEMK METHYLTRANSFERASE"/>
    <property type="match status" value="1"/>
</dbReference>
<evidence type="ECO:0000256" key="5">
    <source>
        <dbReference type="ARBA" id="ARBA00048391"/>
    </source>
</evidence>
<feature type="domain" description="Methyltransferase small" evidence="7">
    <location>
        <begin position="157"/>
        <end position="247"/>
    </location>
</feature>
<dbReference type="GO" id="GO:0032259">
    <property type="term" value="P:methylation"/>
    <property type="evidence" value="ECO:0007669"/>
    <property type="project" value="UniProtKB-KW"/>
</dbReference>
<dbReference type="InterPro" id="IPR004556">
    <property type="entry name" value="HemK-like"/>
</dbReference>